<protein>
    <submittedName>
        <fullName evidence="2">Hpt domain-containing protein</fullName>
    </submittedName>
</protein>
<evidence type="ECO:0000313" key="2">
    <source>
        <dbReference type="EMBL" id="MBC8529496.1"/>
    </source>
</evidence>
<accession>A0A926D1H6</accession>
<dbReference type="RefSeq" id="WP_249285331.1">
    <property type="nucleotide sequence ID" value="NZ_JACRSO010000003.1"/>
</dbReference>
<dbReference type="SUPFAM" id="SSF47226">
    <property type="entry name" value="Histidine-containing phosphotransfer domain, HPT domain"/>
    <property type="match status" value="1"/>
</dbReference>
<dbReference type="GO" id="GO:0000160">
    <property type="term" value="P:phosphorelay signal transduction system"/>
    <property type="evidence" value="ECO:0007669"/>
    <property type="project" value="InterPro"/>
</dbReference>
<proteinExistence type="predicted"/>
<dbReference type="Proteomes" id="UP000654279">
    <property type="component" value="Unassembled WGS sequence"/>
</dbReference>
<dbReference type="Pfam" id="PF01627">
    <property type="entry name" value="Hpt"/>
    <property type="match status" value="1"/>
</dbReference>
<keyword evidence="3" id="KW-1185">Reference proteome</keyword>
<dbReference type="EMBL" id="JACRSO010000003">
    <property type="protein sequence ID" value="MBC8529496.1"/>
    <property type="molecule type" value="Genomic_DNA"/>
</dbReference>
<evidence type="ECO:0000259" key="1">
    <source>
        <dbReference type="Pfam" id="PF01627"/>
    </source>
</evidence>
<name>A0A926D1H6_9FIRM</name>
<comment type="caution">
    <text evidence="2">The sequence shown here is derived from an EMBL/GenBank/DDBJ whole genome shotgun (WGS) entry which is preliminary data.</text>
</comment>
<reference evidence="2" key="1">
    <citation type="submission" date="2020-08" db="EMBL/GenBank/DDBJ databases">
        <title>Genome public.</title>
        <authorList>
            <person name="Liu C."/>
            <person name="Sun Q."/>
        </authorList>
    </citation>
    <scope>NUCLEOTIDE SEQUENCE</scope>
    <source>
        <strain evidence="2">NSJ-44</strain>
    </source>
</reference>
<dbReference type="InterPro" id="IPR036641">
    <property type="entry name" value="HPT_dom_sf"/>
</dbReference>
<dbReference type="Gene3D" id="1.20.120.160">
    <property type="entry name" value="HPT domain"/>
    <property type="match status" value="1"/>
</dbReference>
<feature type="domain" description="HPt" evidence="1">
    <location>
        <begin position="42"/>
        <end position="99"/>
    </location>
</feature>
<dbReference type="InterPro" id="IPR008207">
    <property type="entry name" value="Sig_transdc_His_kin_Hpt_dom"/>
</dbReference>
<organism evidence="2 3">
    <name type="scientific">Luoshenia tenuis</name>
    <dbReference type="NCBI Taxonomy" id="2763654"/>
    <lineage>
        <taxon>Bacteria</taxon>
        <taxon>Bacillati</taxon>
        <taxon>Bacillota</taxon>
        <taxon>Clostridia</taxon>
        <taxon>Christensenellales</taxon>
        <taxon>Christensenellaceae</taxon>
        <taxon>Luoshenia</taxon>
    </lineage>
</organism>
<dbReference type="AlphaFoldDB" id="A0A926D1H6"/>
<evidence type="ECO:0000313" key="3">
    <source>
        <dbReference type="Proteomes" id="UP000654279"/>
    </source>
</evidence>
<sequence>MKFRDLLNEIILEPEVTLTRLGVPMPSIKRYILRFPADPSYAQLKTAIGSREPGAIYHAAHNFKGLCLNLGFTPLAAHCQQLCVYAKKKDLEACNHTFNSVQISYYKIITSIETYMQTASD</sequence>
<gene>
    <name evidence="2" type="ORF">H8699_08665</name>
</gene>